<dbReference type="SUPFAM" id="SSF56935">
    <property type="entry name" value="Porins"/>
    <property type="match status" value="1"/>
</dbReference>
<dbReference type="InterPro" id="IPR023614">
    <property type="entry name" value="Porin_dom_sf"/>
</dbReference>
<feature type="chain" id="PRO_5009526945" description="Porin" evidence="1">
    <location>
        <begin position="34"/>
        <end position="385"/>
    </location>
</feature>
<dbReference type="AlphaFoldDB" id="A0A1F6U265"/>
<keyword evidence="1" id="KW-0732">Signal</keyword>
<name>A0A1F6U265_9PROT</name>
<comment type="caution">
    <text evidence="2">The sequence shown here is derived from an EMBL/GenBank/DDBJ whole genome shotgun (WGS) entry which is preliminary data.</text>
</comment>
<evidence type="ECO:0008006" key="4">
    <source>
        <dbReference type="Google" id="ProtNLM"/>
    </source>
</evidence>
<organism evidence="2 3">
    <name type="scientific">Candidatus Muproteobacteria bacterium RIFCSPLOWO2_01_FULL_60_18</name>
    <dbReference type="NCBI Taxonomy" id="1817768"/>
    <lineage>
        <taxon>Bacteria</taxon>
        <taxon>Pseudomonadati</taxon>
        <taxon>Pseudomonadota</taxon>
        <taxon>Candidatus Muproteobacteria</taxon>
    </lineage>
</organism>
<proteinExistence type="predicted"/>
<dbReference type="Gene3D" id="2.40.160.10">
    <property type="entry name" value="Porin"/>
    <property type="match status" value="1"/>
</dbReference>
<gene>
    <name evidence="2" type="ORF">A3A87_02995</name>
</gene>
<dbReference type="EMBL" id="MFTC01000041">
    <property type="protein sequence ID" value="OGI51478.1"/>
    <property type="molecule type" value="Genomic_DNA"/>
</dbReference>
<evidence type="ECO:0000313" key="3">
    <source>
        <dbReference type="Proteomes" id="UP000179037"/>
    </source>
</evidence>
<dbReference type="Pfam" id="PF07396">
    <property type="entry name" value="Porin_O_P"/>
    <property type="match status" value="1"/>
</dbReference>
<evidence type="ECO:0000313" key="2">
    <source>
        <dbReference type="EMBL" id="OGI51478.1"/>
    </source>
</evidence>
<accession>A0A1F6U265</accession>
<dbReference type="STRING" id="1817768.A3A87_02995"/>
<protein>
    <recommendedName>
        <fullName evidence="4">Porin</fullName>
    </recommendedName>
</protein>
<dbReference type="InterPro" id="IPR010870">
    <property type="entry name" value="Porin_O/P"/>
</dbReference>
<reference evidence="2 3" key="1">
    <citation type="journal article" date="2016" name="Nat. Commun.">
        <title>Thousands of microbial genomes shed light on interconnected biogeochemical processes in an aquifer system.</title>
        <authorList>
            <person name="Anantharaman K."/>
            <person name="Brown C.T."/>
            <person name="Hug L.A."/>
            <person name="Sharon I."/>
            <person name="Castelle C.J."/>
            <person name="Probst A.J."/>
            <person name="Thomas B.C."/>
            <person name="Singh A."/>
            <person name="Wilkins M.J."/>
            <person name="Karaoz U."/>
            <person name="Brodie E.L."/>
            <person name="Williams K.H."/>
            <person name="Hubbard S.S."/>
            <person name="Banfield J.F."/>
        </authorList>
    </citation>
    <scope>NUCLEOTIDE SEQUENCE [LARGE SCALE GENOMIC DNA]</scope>
</reference>
<feature type="signal peptide" evidence="1">
    <location>
        <begin position="1"/>
        <end position="33"/>
    </location>
</feature>
<sequence length="385" mass="42188">MKKHNTLMYRMLSFAAAFSAALLLVAVSGTARAVDDTAATKAELEELRKEVREAKEWRHTDSMAHLAGYAAVNYTAPENGTGTFNGTTFNPIFHYAYKDWLLLDSELEIALKDNGESEFTFEYMTVDLVLNDSMVLLAGKFLSPIGMFRRNLHPAWVNKLPSAPVGFNHGQAVPLADVGVQLAGGIPLGAMRANYAIYTGNGPMLELNAAGTEIEQIGTEGLGADNNGNKSVGGRFGLLPIPRLEIAVSFATAKASDDMGMTGKRDYDVTGADFSWQVAGFDLRGEYAKTKLGEDTVSMVDPAAKTWKAWYAQGAWRIPGTNWEPVLRYGKYERPRSTVVATKQWAPGINYLFASHVIAKLAYEFNKTEGVQDDDRLLLQLAYGF</sequence>
<evidence type="ECO:0000256" key="1">
    <source>
        <dbReference type="SAM" id="SignalP"/>
    </source>
</evidence>
<dbReference type="Proteomes" id="UP000179037">
    <property type="component" value="Unassembled WGS sequence"/>
</dbReference>